<dbReference type="AlphaFoldDB" id="A0A9J5YF51"/>
<gene>
    <name evidence="1" type="ORF">H5410_030095</name>
</gene>
<dbReference type="Proteomes" id="UP000824120">
    <property type="component" value="Chromosome 6"/>
</dbReference>
<protein>
    <submittedName>
        <fullName evidence="1">Uncharacterized protein</fullName>
    </submittedName>
</protein>
<sequence length="119" mass="13633">TRTYNKLTDKDVKGNQTNVILKVHRQMSNGSVIKAMSNIQMYMLKYTNEKITISNIGCPSLLMYEPNKTHSKKFKRLGMNYVNYNSNGQIWVFVKDPVQVGVVSDTNQQLTLHIILHDG</sequence>
<evidence type="ECO:0000313" key="2">
    <source>
        <dbReference type="Proteomes" id="UP000824120"/>
    </source>
</evidence>
<comment type="caution">
    <text evidence="1">The sequence shown here is derived from an EMBL/GenBank/DDBJ whole genome shotgun (WGS) entry which is preliminary data.</text>
</comment>
<proteinExistence type="predicted"/>
<feature type="non-terminal residue" evidence="1">
    <location>
        <position position="1"/>
    </location>
</feature>
<evidence type="ECO:0000313" key="1">
    <source>
        <dbReference type="EMBL" id="KAG5598725.1"/>
    </source>
</evidence>
<organism evidence="1 2">
    <name type="scientific">Solanum commersonii</name>
    <name type="common">Commerson's wild potato</name>
    <name type="synonym">Commerson's nightshade</name>
    <dbReference type="NCBI Taxonomy" id="4109"/>
    <lineage>
        <taxon>Eukaryota</taxon>
        <taxon>Viridiplantae</taxon>
        <taxon>Streptophyta</taxon>
        <taxon>Embryophyta</taxon>
        <taxon>Tracheophyta</taxon>
        <taxon>Spermatophyta</taxon>
        <taxon>Magnoliopsida</taxon>
        <taxon>eudicotyledons</taxon>
        <taxon>Gunneridae</taxon>
        <taxon>Pentapetalae</taxon>
        <taxon>asterids</taxon>
        <taxon>lamiids</taxon>
        <taxon>Solanales</taxon>
        <taxon>Solanaceae</taxon>
        <taxon>Solanoideae</taxon>
        <taxon>Solaneae</taxon>
        <taxon>Solanum</taxon>
    </lineage>
</organism>
<name>A0A9J5YF51_SOLCO</name>
<reference evidence="1 2" key="1">
    <citation type="submission" date="2020-09" db="EMBL/GenBank/DDBJ databases">
        <title>De no assembly of potato wild relative species, Solanum commersonii.</title>
        <authorList>
            <person name="Cho K."/>
        </authorList>
    </citation>
    <scope>NUCLEOTIDE SEQUENCE [LARGE SCALE GENOMIC DNA]</scope>
    <source>
        <strain evidence="1">LZ3.2</strain>
        <tissue evidence="1">Leaf</tissue>
    </source>
</reference>
<accession>A0A9J5YF51</accession>
<keyword evidence="2" id="KW-1185">Reference proteome</keyword>
<dbReference type="EMBL" id="JACXVP010000006">
    <property type="protein sequence ID" value="KAG5598725.1"/>
    <property type="molecule type" value="Genomic_DNA"/>
</dbReference>